<dbReference type="STRING" id="299467.A0A443ST34"/>
<feature type="compositionally biased region" description="Polar residues" evidence="1">
    <location>
        <begin position="759"/>
        <end position="768"/>
    </location>
</feature>
<feature type="compositionally biased region" description="Low complexity" evidence="1">
    <location>
        <begin position="1044"/>
        <end position="1077"/>
    </location>
</feature>
<evidence type="ECO:0000313" key="3">
    <source>
        <dbReference type="Proteomes" id="UP000288716"/>
    </source>
</evidence>
<comment type="caution">
    <text evidence="2">The sequence shown here is derived from an EMBL/GenBank/DDBJ whole genome shotgun (WGS) entry which is preliminary data.</text>
</comment>
<proteinExistence type="predicted"/>
<dbReference type="PANTHER" id="PTHR14038">
    <property type="entry name" value="BAT2 HLA-B-ASSOCIATED TRANSCRIPT 2"/>
    <property type="match status" value="1"/>
</dbReference>
<feature type="compositionally biased region" description="Basic and acidic residues" evidence="1">
    <location>
        <begin position="781"/>
        <end position="815"/>
    </location>
</feature>
<feature type="compositionally biased region" description="Polar residues" evidence="1">
    <location>
        <begin position="638"/>
        <end position="650"/>
    </location>
</feature>
<feature type="compositionally biased region" description="Basic and acidic residues" evidence="1">
    <location>
        <begin position="305"/>
        <end position="324"/>
    </location>
</feature>
<feature type="region of interest" description="Disordered" evidence="1">
    <location>
        <begin position="1176"/>
        <end position="1200"/>
    </location>
</feature>
<dbReference type="GO" id="GO:0030154">
    <property type="term" value="P:cell differentiation"/>
    <property type="evidence" value="ECO:0007669"/>
    <property type="project" value="TreeGrafter"/>
</dbReference>
<dbReference type="VEuPathDB" id="VectorBase:LDEU001368"/>
<accession>A0A443ST34</accession>
<feature type="compositionally biased region" description="Basic and acidic residues" evidence="1">
    <location>
        <begin position="100"/>
        <end position="147"/>
    </location>
</feature>
<dbReference type="Proteomes" id="UP000288716">
    <property type="component" value="Unassembled WGS sequence"/>
</dbReference>
<feature type="region of interest" description="Disordered" evidence="1">
    <location>
        <begin position="360"/>
        <end position="379"/>
    </location>
</feature>
<feature type="region of interest" description="Disordered" evidence="1">
    <location>
        <begin position="1"/>
        <end position="163"/>
    </location>
</feature>
<feature type="compositionally biased region" description="Basic and acidic residues" evidence="1">
    <location>
        <begin position="400"/>
        <end position="418"/>
    </location>
</feature>
<feature type="compositionally biased region" description="Polar residues" evidence="1">
    <location>
        <begin position="454"/>
        <end position="464"/>
    </location>
</feature>
<feature type="region of interest" description="Disordered" evidence="1">
    <location>
        <begin position="215"/>
        <end position="345"/>
    </location>
</feature>
<feature type="compositionally biased region" description="Basic and acidic residues" evidence="1">
    <location>
        <begin position="695"/>
        <end position="718"/>
    </location>
</feature>
<feature type="compositionally biased region" description="Basic and acidic residues" evidence="1">
    <location>
        <begin position="465"/>
        <end position="486"/>
    </location>
</feature>
<dbReference type="PANTHER" id="PTHR14038:SF0">
    <property type="entry name" value="LP18708P"/>
    <property type="match status" value="1"/>
</dbReference>
<feature type="compositionally biased region" description="Acidic residues" evidence="1">
    <location>
        <begin position="769"/>
        <end position="780"/>
    </location>
</feature>
<organism evidence="2 3">
    <name type="scientific">Leptotrombidium deliense</name>
    <dbReference type="NCBI Taxonomy" id="299467"/>
    <lineage>
        <taxon>Eukaryota</taxon>
        <taxon>Metazoa</taxon>
        <taxon>Ecdysozoa</taxon>
        <taxon>Arthropoda</taxon>
        <taxon>Chelicerata</taxon>
        <taxon>Arachnida</taxon>
        <taxon>Acari</taxon>
        <taxon>Acariformes</taxon>
        <taxon>Trombidiformes</taxon>
        <taxon>Prostigmata</taxon>
        <taxon>Anystina</taxon>
        <taxon>Parasitengona</taxon>
        <taxon>Trombiculoidea</taxon>
        <taxon>Trombiculidae</taxon>
        <taxon>Leptotrombidium</taxon>
    </lineage>
</organism>
<protein>
    <submittedName>
        <fullName evidence="2">Protein PRRC2C-like isoform X3</fullName>
    </submittedName>
</protein>
<dbReference type="EMBL" id="NCKV01000422">
    <property type="protein sequence ID" value="RWS30674.1"/>
    <property type="molecule type" value="Genomic_DNA"/>
</dbReference>
<feature type="compositionally biased region" description="Basic and acidic residues" evidence="1">
    <location>
        <begin position="1"/>
        <end position="15"/>
    </location>
</feature>
<feature type="compositionally biased region" description="Basic and acidic residues" evidence="1">
    <location>
        <begin position="554"/>
        <end position="590"/>
    </location>
</feature>
<sequence length="1542" mass="173117">MFRAWLLRDGDDKRYRPPTKQWQTQVNRRYDYPSSTGPQQYAGSSGNYPTIRNRSDLADEDEMWRLRSRQHSDEMTAAVARARQRREEEEKKFAQSRQAAQEKAKALEEKARNSAEKEKERENTDSDDRSSLSRDSRDEKQANKDFRGANYNANFANKQFPKNIPPRFQKLQQMQQQQQQSPVSNNVQHFSNNRYELVSNQRVTQFEQSPGYGYEVKQPVFNRPTDTDNSDVERQRHDRQQHLEDNWRTQNDFNSRVTEKVSESPNKASTEEATTQIRVQNRRVLQREDGVPGVQRPDSRSSFSSRDEARNKNEEKKHAFERQESSQSSQSDKRSTSSKDDRAKKCERLDWASECDNISIASSNSSSHFGSVKRERHRPVPVVQKHLNVNEPIKSNLTTLKKEDKRNVTNTEVKKPEESAAPPIVTATELSTSKVMKDDVQQENVDNKVLANCDKSSLRNSSTVDVKRSEHGRDSSKKYGRDKTVDKATSQESKIVKSEEKVGDSQKDYNYRQTFRGKEYRRSRGTGDRPKQDKANKEQPYQPRKLSKSRRQTQRSDDSLASEELRKDSAVHKSRTFDSQKSKTEIDSDRYQQNVYVYTSHRDDTKKSRGSFRNSRGRPYGISNYGPPPSKAAFGETKNVSKNVEYNVSESRNEKWSRERNNDSAKPDNAIARDSTNGQNSVGNHVSHKNNSARNQKDNSNNRRAADTVDSTANREESAVPPRFQKKQGNFRSGKGNKQSGGPGRGGDRAIERVRRQRTSSNQESSDIGNDEWETESELSDLERRDGRRNDRIQQHNRKQETKGGRRNEKRRDNNQKGSQQSSHRGQSNRNNRGNSSPSGRDSQSAVKNGPAPLTTKNDTTVLTVSDVIMDNPQAVGEAIADLKERQKSAKCKPGEMDEGFQKVSYKKRFKQTAFTDESDTRKQKPEKMSSPTSKVNARNRFPKLPPRLAKQKETTNKFSVVDDTVLSEKKDDVVKEVKEKVVEHNANAWTKPLSHALQVTSSTVVTTVACTTKPGVKTTSQMGLSSKSSSFDHQDSGIDVSDQPASTASSQRSSPSNDDNTKPVTTTAKPTSTTNVISTSKQTPNVLMSSNVADDLDATKPVTTVIFQNPKLKEENAVLDKFGKPQDKKSEASAKKQLLVNEESSKTISPLSTDCSAKDTFRKLEEDSSKLGFSFKEEKSSQPVNKAVGTPRSGDVLKNSSMSTSADELNQHLKIASVKKVWETTSGLEGNVEECVVAESLGYDNQKAKQSAINSEPTSLSGSTATIVTGHTWGTTRHVPLSNQELNKVKANAAYSQVINSQLGPQSLLFPSSPPNIGNHMSSHLESFRQMQNYQMAGLPPISSPPNLIYNTQPQMSGPALSFAQQMKNHFPQVMAQLAAASPATAYHQHQNITLMPHQNNTLSQPNIYMTPNQPSVNQSVADNRYRMTAAHQNLATAPHVMKSQFTVQPTAAQAALHRIPVATSTAFYSNQAQPGYFQHTNAAGSTLQQQQAYGYATPQQQLLANPSQVNPQQSYRNVPVAIGRSDASTMRSPNGKYNYR</sequence>
<feature type="compositionally biased region" description="Basic and acidic residues" evidence="1">
    <location>
        <begin position="651"/>
        <end position="666"/>
    </location>
</feature>
<keyword evidence="3" id="KW-1185">Reference proteome</keyword>
<reference evidence="2 3" key="1">
    <citation type="journal article" date="2018" name="Gigascience">
        <title>Genomes of trombidid mites reveal novel predicted allergens and laterally-transferred genes associated with secondary metabolism.</title>
        <authorList>
            <person name="Dong X."/>
            <person name="Chaisiri K."/>
            <person name="Xia D."/>
            <person name="Armstrong S.D."/>
            <person name="Fang Y."/>
            <person name="Donnelly M.J."/>
            <person name="Kadowaki T."/>
            <person name="McGarry J.W."/>
            <person name="Darby A.C."/>
            <person name="Makepeace B.L."/>
        </authorList>
    </citation>
    <scope>NUCLEOTIDE SEQUENCE [LARGE SCALE GENOMIC DNA]</scope>
    <source>
        <strain evidence="2">UoL-UT</strain>
    </source>
</reference>
<gene>
    <name evidence="2" type="ORF">B4U80_02869</name>
</gene>
<feature type="compositionally biased region" description="Basic and acidic residues" evidence="1">
    <location>
        <begin position="494"/>
        <end position="537"/>
    </location>
</feature>
<dbReference type="OrthoDB" id="6514293at2759"/>
<dbReference type="InterPro" id="IPR033184">
    <property type="entry name" value="PRRC2"/>
</dbReference>
<name>A0A443ST34_9ACAR</name>
<feature type="region of interest" description="Disordered" evidence="1">
    <location>
        <begin position="1016"/>
        <end position="1083"/>
    </location>
</feature>
<evidence type="ECO:0000313" key="2">
    <source>
        <dbReference type="EMBL" id="RWS30674.1"/>
    </source>
</evidence>
<feature type="compositionally biased region" description="Low complexity" evidence="1">
    <location>
        <begin position="816"/>
        <end position="843"/>
    </location>
</feature>
<feature type="region of interest" description="Disordered" evidence="1">
    <location>
        <begin position="913"/>
        <end position="941"/>
    </location>
</feature>
<feature type="compositionally biased region" description="Polar residues" evidence="1">
    <location>
        <begin position="674"/>
        <end position="694"/>
    </location>
</feature>
<feature type="compositionally biased region" description="Polar residues" evidence="1">
    <location>
        <begin position="263"/>
        <end position="279"/>
    </location>
</feature>
<feature type="compositionally biased region" description="Polar residues" evidence="1">
    <location>
        <begin position="727"/>
        <end position="738"/>
    </location>
</feature>
<feature type="compositionally biased region" description="Basic and acidic residues" evidence="1">
    <location>
        <begin position="231"/>
        <end position="247"/>
    </location>
</feature>
<feature type="compositionally biased region" description="Basic and acidic residues" evidence="1">
    <location>
        <begin position="331"/>
        <end position="345"/>
    </location>
</feature>
<feature type="compositionally biased region" description="Basic and acidic residues" evidence="1">
    <location>
        <begin position="919"/>
        <end position="928"/>
    </location>
</feature>
<feature type="region of interest" description="Disordered" evidence="1">
    <location>
        <begin position="394"/>
        <end position="862"/>
    </location>
</feature>
<evidence type="ECO:0000256" key="1">
    <source>
        <dbReference type="SAM" id="MobiDB-lite"/>
    </source>
</evidence>
<feature type="compositionally biased region" description="Polar residues" evidence="1">
    <location>
        <begin position="20"/>
        <end position="52"/>
    </location>
</feature>